<protein>
    <submittedName>
        <fullName evidence="4">Ectoine/hydroxyectoine ABC transporter substrate-binding protein EhuB</fullName>
    </submittedName>
</protein>
<dbReference type="PANTHER" id="PTHR35936:SF17">
    <property type="entry name" value="ARGININE-BINDING EXTRACELLULAR PROTEIN ARTP"/>
    <property type="match status" value="1"/>
</dbReference>
<comment type="caution">
    <text evidence="4">The sequence shown here is derived from an EMBL/GenBank/DDBJ whole genome shotgun (WGS) entry which is preliminary data.</text>
</comment>
<evidence type="ECO:0000256" key="1">
    <source>
        <dbReference type="ARBA" id="ARBA00022729"/>
    </source>
</evidence>
<dbReference type="NCBIfam" id="TIGR02995">
    <property type="entry name" value="ectoine_ehuB"/>
    <property type="match status" value="1"/>
</dbReference>
<name>A0ABN1QA72_9PSEU</name>
<dbReference type="Gene3D" id="3.40.190.10">
    <property type="entry name" value="Periplasmic binding protein-like II"/>
    <property type="match status" value="2"/>
</dbReference>
<keyword evidence="5" id="KW-1185">Reference proteome</keyword>
<keyword evidence="1" id="KW-0732">Signal</keyword>
<proteinExistence type="predicted"/>
<dbReference type="PANTHER" id="PTHR35936">
    <property type="entry name" value="MEMBRANE-BOUND LYTIC MUREIN TRANSGLYCOSYLASE F"/>
    <property type="match status" value="1"/>
</dbReference>
<dbReference type="InterPro" id="IPR006311">
    <property type="entry name" value="TAT_signal"/>
</dbReference>
<dbReference type="SMART" id="SM00062">
    <property type="entry name" value="PBPb"/>
    <property type="match status" value="1"/>
</dbReference>
<evidence type="ECO:0000256" key="2">
    <source>
        <dbReference type="SAM" id="MobiDB-lite"/>
    </source>
</evidence>
<accession>A0ABN1QA72</accession>
<evidence type="ECO:0000259" key="3">
    <source>
        <dbReference type="SMART" id="SM00062"/>
    </source>
</evidence>
<evidence type="ECO:0000313" key="5">
    <source>
        <dbReference type="Proteomes" id="UP001499967"/>
    </source>
</evidence>
<gene>
    <name evidence="4" type="primary">ehuB_2</name>
    <name evidence="4" type="ORF">GCM10009559_33820</name>
</gene>
<feature type="region of interest" description="Disordered" evidence="2">
    <location>
        <begin position="1"/>
        <end position="22"/>
    </location>
</feature>
<dbReference type="EMBL" id="BAAAHP010000093">
    <property type="protein sequence ID" value="GAA0939419.1"/>
    <property type="molecule type" value="Genomic_DNA"/>
</dbReference>
<evidence type="ECO:0000313" key="4">
    <source>
        <dbReference type="EMBL" id="GAA0939419.1"/>
    </source>
</evidence>
<sequence length="318" mass="32493">MAGGGPRYDGKENQMTQRGWSRRDFIRRTATAGAVALGGGTLLGACQATGGGGGGAEGGSVLEQARSNGSIRIGIAGEEPYGFTDAGGAVTGEAPSVAKVVLQAIGIAEVQAEQVDFGSLIPALNANRYDMVCAGMNITPERCGQAAFSIPDYSALTAFLVPTGNPEQVATFEDIASKGLPLAVLSAAVEQGYAESAGVPAGNISAFDDQNALLQAVTSGRAYAAALTDISLKWLAGKNPDAGVEVTEGFTPTENGEPVVSAGGFVFRQADNDLREAFNAELQKAHEDGRWLTAASPFGFSEANLPAADLTTEKLCAA</sequence>
<dbReference type="Pfam" id="PF00497">
    <property type="entry name" value="SBP_bac_3"/>
    <property type="match status" value="1"/>
</dbReference>
<organism evidence="4 5">
    <name type="scientific">Pseudonocardia zijingensis</name>
    <dbReference type="NCBI Taxonomy" id="153376"/>
    <lineage>
        <taxon>Bacteria</taxon>
        <taxon>Bacillati</taxon>
        <taxon>Actinomycetota</taxon>
        <taxon>Actinomycetes</taxon>
        <taxon>Pseudonocardiales</taxon>
        <taxon>Pseudonocardiaceae</taxon>
        <taxon>Pseudonocardia</taxon>
    </lineage>
</organism>
<reference evidence="4 5" key="1">
    <citation type="journal article" date="2019" name="Int. J. Syst. Evol. Microbiol.">
        <title>The Global Catalogue of Microorganisms (GCM) 10K type strain sequencing project: providing services to taxonomists for standard genome sequencing and annotation.</title>
        <authorList>
            <consortium name="The Broad Institute Genomics Platform"/>
            <consortium name="The Broad Institute Genome Sequencing Center for Infectious Disease"/>
            <person name="Wu L."/>
            <person name="Ma J."/>
        </authorList>
    </citation>
    <scope>NUCLEOTIDE SEQUENCE [LARGE SCALE GENOMIC DNA]</scope>
    <source>
        <strain evidence="4 5">JCM 11117</strain>
    </source>
</reference>
<dbReference type="SUPFAM" id="SSF53850">
    <property type="entry name" value="Periplasmic binding protein-like II"/>
    <property type="match status" value="1"/>
</dbReference>
<dbReference type="InterPro" id="IPR014337">
    <property type="entry name" value="Ectoine_EhuB"/>
</dbReference>
<dbReference type="InterPro" id="IPR001638">
    <property type="entry name" value="Solute-binding_3/MltF_N"/>
</dbReference>
<dbReference type="Proteomes" id="UP001499967">
    <property type="component" value="Unassembled WGS sequence"/>
</dbReference>
<feature type="domain" description="Solute-binding protein family 3/N-terminal" evidence="3">
    <location>
        <begin position="70"/>
        <end position="295"/>
    </location>
</feature>
<dbReference type="PROSITE" id="PS51318">
    <property type="entry name" value="TAT"/>
    <property type="match status" value="1"/>
</dbReference>